<evidence type="ECO:0000256" key="2">
    <source>
        <dbReference type="SAM" id="MobiDB-lite"/>
    </source>
</evidence>
<dbReference type="PROSITE" id="PS50053">
    <property type="entry name" value="UBIQUITIN_2"/>
    <property type="match status" value="1"/>
</dbReference>
<sequence length="304" mass="34248">MSTSTSNSSFDDSSSDQFPRLELSDAGKEFEQLEAQRKAIDAKIAAELARQQMIMEGTETMPNAKGNFEALANNALVVNSLCSKVEELSRKCAQLEKKQKEEDKLSKVEAENRMLKAELKHRETMDELKEMKTKVAKMEQQEYALVGQIQKLEEGQKQCLDKCAELEKELARKYICIGQFAKHLERIDGMEAQINGLNEIQKGNLSTTVQGDKNISEGSSNSANENGIKIYIKMMTGKTITLRDVHPSSTIEQIKDKITLSEGIPIDQQRLVFAEEQLFDGRTLKDYNIRDGAKIHFVMRLCGC</sequence>
<dbReference type="AlphaFoldDB" id="A0ABD2J5T4"/>
<dbReference type="InterPro" id="IPR019956">
    <property type="entry name" value="Ubiquitin_dom"/>
</dbReference>
<feature type="region of interest" description="Disordered" evidence="2">
    <location>
        <begin position="1"/>
        <end position="25"/>
    </location>
</feature>
<organism evidence="4 5">
    <name type="scientific">Heterodera schachtii</name>
    <name type="common">Sugarbeet cyst nematode worm</name>
    <name type="synonym">Tylenchus schachtii</name>
    <dbReference type="NCBI Taxonomy" id="97005"/>
    <lineage>
        <taxon>Eukaryota</taxon>
        <taxon>Metazoa</taxon>
        <taxon>Ecdysozoa</taxon>
        <taxon>Nematoda</taxon>
        <taxon>Chromadorea</taxon>
        <taxon>Rhabditida</taxon>
        <taxon>Tylenchina</taxon>
        <taxon>Tylenchomorpha</taxon>
        <taxon>Tylenchoidea</taxon>
        <taxon>Heteroderidae</taxon>
        <taxon>Heteroderinae</taxon>
        <taxon>Heterodera</taxon>
    </lineage>
</organism>
<evidence type="ECO:0000313" key="4">
    <source>
        <dbReference type="EMBL" id="KAL3086156.1"/>
    </source>
</evidence>
<name>A0ABD2J5T4_HETSC</name>
<evidence type="ECO:0000259" key="3">
    <source>
        <dbReference type="PROSITE" id="PS50053"/>
    </source>
</evidence>
<dbReference type="PRINTS" id="PR00348">
    <property type="entry name" value="UBIQUITIN"/>
</dbReference>
<keyword evidence="5" id="KW-1185">Reference proteome</keyword>
<feature type="domain" description="Ubiquitin-like" evidence="3">
    <location>
        <begin position="228"/>
        <end position="304"/>
    </location>
</feature>
<dbReference type="PANTHER" id="PTHR10666">
    <property type="entry name" value="UBIQUITIN"/>
    <property type="match status" value="1"/>
</dbReference>
<dbReference type="EMBL" id="JBICCN010000212">
    <property type="protein sequence ID" value="KAL3086156.1"/>
    <property type="molecule type" value="Genomic_DNA"/>
</dbReference>
<dbReference type="Gene3D" id="3.10.20.90">
    <property type="entry name" value="Phosphatidylinositol 3-kinase Catalytic Subunit, Chain A, domain 1"/>
    <property type="match status" value="1"/>
</dbReference>
<comment type="caution">
    <text evidence="4">The sequence shown here is derived from an EMBL/GenBank/DDBJ whole genome shotgun (WGS) entry which is preliminary data.</text>
</comment>
<dbReference type="Proteomes" id="UP001620645">
    <property type="component" value="Unassembled WGS sequence"/>
</dbReference>
<proteinExistence type="predicted"/>
<feature type="coiled-coil region" evidence="1">
    <location>
        <begin position="78"/>
        <end position="169"/>
    </location>
</feature>
<evidence type="ECO:0000313" key="5">
    <source>
        <dbReference type="Proteomes" id="UP001620645"/>
    </source>
</evidence>
<dbReference type="InterPro" id="IPR050158">
    <property type="entry name" value="Ubiquitin_ubiquitin-like"/>
</dbReference>
<dbReference type="SMART" id="SM00213">
    <property type="entry name" value="UBQ"/>
    <property type="match status" value="1"/>
</dbReference>
<feature type="compositionally biased region" description="Low complexity" evidence="2">
    <location>
        <begin position="1"/>
        <end position="16"/>
    </location>
</feature>
<accession>A0ABD2J5T4</accession>
<dbReference type="InterPro" id="IPR029071">
    <property type="entry name" value="Ubiquitin-like_domsf"/>
</dbReference>
<reference evidence="4 5" key="1">
    <citation type="submission" date="2024-10" db="EMBL/GenBank/DDBJ databases">
        <authorList>
            <person name="Kim D."/>
        </authorList>
    </citation>
    <scope>NUCLEOTIDE SEQUENCE [LARGE SCALE GENOMIC DNA]</scope>
    <source>
        <strain evidence="4">Taebaek</strain>
    </source>
</reference>
<gene>
    <name evidence="4" type="ORF">niasHS_008929</name>
</gene>
<keyword evidence="1" id="KW-0175">Coiled coil</keyword>
<dbReference type="InterPro" id="IPR000626">
    <property type="entry name" value="Ubiquitin-like_dom"/>
</dbReference>
<evidence type="ECO:0000256" key="1">
    <source>
        <dbReference type="SAM" id="Coils"/>
    </source>
</evidence>
<dbReference type="SUPFAM" id="SSF54236">
    <property type="entry name" value="Ubiquitin-like"/>
    <property type="match status" value="1"/>
</dbReference>
<dbReference type="Pfam" id="PF00240">
    <property type="entry name" value="ubiquitin"/>
    <property type="match status" value="1"/>
</dbReference>
<protein>
    <recommendedName>
        <fullName evidence="3">Ubiquitin-like domain-containing protein</fullName>
    </recommendedName>
</protein>